<dbReference type="SUPFAM" id="SSF56219">
    <property type="entry name" value="DNase I-like"/>
    <property type="match status" value="1"/>
</dbReference>
<dbReference type="Proteomes" id="UP000225740">
    <property type="component" value="Unassembled WGS sequence"/>
</dbReference>
<keyword evidence="1" id="KW-0732">Signal</keyword>
<dbReference type="Pfam" id="PF03372">
    <property type="entry name" value="Exo_endo_phos"/>
    <property type="match status" value="1"/>
</dbReference>
<feature type="chain" id="PRO_5013632602" evidence="1">
    <location>
        <begin position="28"/>
        <end position="279"/>
    </location>
</feature>
<dbReference type="RefSeq" id="WP_099260704.1">
    <property type="nucleotide sequence ID" value="NZ_NIZW01000007.1"/>
</dbReference>
<accession>A0A2G1W909</accession>
<protein>
    <submittedName>
        <fullName evidence="3">Endonuclease</fullName>
    </submittedName>
</protein>
<name>A0A2G1W909_9BACT</name>
<dbReference type="GeneID" id="90608683"/>
<dbReference type="PANTHER" id="PTHR14859">
    <property type="entry name" value="CALCOFLUOR WHITE HYPERSENSITIVE PROTEIN PRECURSOR"/>
    <property type="match status" value="1"/>
</dbReference>
<evidence type="ECO:0000313" key="3">
    <source>
        <dbReference type="EMBL" id="PHQ35501.1"/>
    </source>
</evidence>
<dbReference type="OrthoDB" id="155529at2"/>
<evidence type="ECO:0000256" key="1">
    <source>
        <dbReference type="SAM" id="SignalP"/>
    </source>
</evidence>
<evidence type="ECO:0000313" key="4">
    <source>
        <dbReference type="Proteomes" id="UP000225740"/>
    </source>
</evidence>
<organism evidence="3 4">
    <name type="scientific">Rhodopirellula bahusiensis</name>
    <dbReference type="NCBI Taxonomy" id="2014065"/>
    <lineage>
        <taxon>Bacteria</taxon>
        <taxon>Pseudomonadati</taxon>
        <taxon>Planctomycetota</taxon>
        <taxon>Planctomycetia</taxon>
        <taxon>Pirellulales</taxon>
        <taxon>Pirellulaceae</taxon>
        <taxon>Rhodopirellula</taxon>
    </lineage>
</organism>
<dbReference type="Gene3D" id="3.60.10.10">
    <property type="entry name" value="Endonuclease/exonuclease/phosphatase"/>
    <property type="match status" value="1"/>
</dbReference>
<sequence length="279" mass="30970">MSTLPVKVTLLLATVFVSFHSAPQVQAQDSASPIRLRVLSYNIHHGAGNDGKIDLDRLANVIRKVEPDLVAVQEVDQNTRRNGMVNQVETLAAKSGLFGEFAKQIDYDGGEYGQAILSKYPIESLEVHWLPGDPIRERRIVGVAEMQIHSTRLRFATTHLHHVRADLREKQIDELNRLFANGDQPTVIAGDFNAKPASEAMQLLQTKWKVSTSESMHTFPAKSPNRQLDYVAMCPASSWRIVSTEVLDEPIASDHRPLLVVVELKTNGGPTGDYTGEQD</sequence>
<dbReference type="EMBL" id="NIZW01000007">
    <property type="protein sequence ID" value="PHQ35501.1"/>
    <property type="molecule type" value="Genomic_DNA"/>
</dbReference>
<dbReference type="PANTHER" id="PTHR14859:SF15">
    <property type="entry name" value="ENDONUCLEASE_EXONUCLEASE_PHOSPHATASE DOMAIN-CONTAINING PROTEIN"/>
    <property type="match status" value="1"/>
</dbReference>
<keyword evidence="3" id="KW-0255">Endonuclease</keyword>
<comment type="caution">
    <text evidence="3">The sequence shown here is derived from an EMBL/GenBank/DDBJ whole genome shotgun (WGS) entry which is preliminary data.</text>
</comment>
<dbReference type="AlphaFoldDB" id="A0A2G1W909"/>
<dbReference type="InterPro" id="IPR005135">
    <property type="entry name" value="Endo/exonuclease/phosphatase"/>
</dbReference>
<dbReference type="GO" id="GO:0004519">
    <property type="term" value="F:endonuclease activity"/>
    <property type="evidence" value="ECO:0007669"/>
    <property type="project" value="UniProtKB-KW"/>
</dbReference>
<reference evidence="3 4" key="1">
    <citation type="submission" date="2017-06" db="EMBL/GenBank/DDBJ databases">
        <title>Description of Rhodopirellula bahusiensis sp. nov.</title>
        <authorList>
            <person name="Kizina J."/>
            <person name="Harder J."/>
        </authorList>
    </citation>
    <scope>NUCLEOTIDE SEQUENCE [LARGE SCALE GENOMIC DNA]</scope>
    <source>
        <strain evidence="3 4">SWK21</strain>
    </source>
</reference>
<keyword evidence="4" id="KW-1185">Reference proteome</keyword>
<keyword evidence="3" id="KW-0378">Hydrolase</keyword>
<feature type="domain" description="Endonuclease/exonuclease/phosphatase" evidence="2">
    <location>
        <begin position="39"/>
        <end position="255"/>
    </location>
</feature>
<dbReference type="InterPro" id="IPR036691">
    <property type="entry name" value="Endo/exonu/phosph_ase_sf"/>
</dbReference>
<proteinExistence type="predicted"/>
<keyword evidence="3" id="KW-0540">Nuclease</keyword>
<dbReference type="GO" id="GO:0006506">
    <property type="term" value="P:GPI anchor biosynthetic process"/>
    <property type="evidence" value="ECO:0007669"/>
    <property type="project" value="TreeGrafter"/>
</dbReference>
<evidence type="ECO:0000259" key="2">
    <source>
        <dbReference type="Pfam" id="PF03372"/>
    </source>
</evidence>
<feature type="signal peptide" evidence="1">
    <location>
        <begin position="1"/>
        <end position="27"/>
    </location>
</feature>
<gene>
    <name evidence="3" type="ORF">CEE69_10965</name>
</gene>
<dbReference type="GO" id="GO:0016020">
    <property type="term" value="C:membrane"/>
    <property type="evidence" value="ECO:0007669"/>
    <property type="project" value="GOC"/>
</dbReference>
<dbReference type="InterPro" id="IPR051916">
    <property type="entry name" value="GPI-anchor_lipid_remodeler"/>
</dbReference>